<accession>A0AAP0RAP1</accession>
<evidence type="ECO:0000313" key="2">
    <source>
        <dbReference type="EMBL" id="KAK9274079.1"/>
    </source>
</evidence>
<sequence length="265" mass="30160">MSGIFGSRLISFVSKNNRLANPIKQPIFSSASPVKMSGIFGSRLISFISKNNRLANPIKQPVFSFASPVKMSGIFGSRLISFISKNHRLANPIKQPIISSASPFNGQLPLLQRYSTKPSDRPTQAISFSNAVNESVQPLFLVDENDLVSEASLRKLYERWMCHHNVTRNSSEKKRRFKVFKKNAKELHKDYKMKKYSKMDLNSFADWTREDLFELLGCNPSDYETLENKVVSVKGFNNSHYENSIYKPFDDNDGDMGDGKNTRGW</sequence>
<comment type="caution">
    <text evidence="2">The sequence shown here is derived from an EMBL/GenBank/DDBJ whole genome shotgun (WGS) entry which is preliminary data.</text>
</comment>
<dbReference type="EMBL" id="JBBPBK010000012">
    <property type="protein sequence ID" value="KAK9274079.1"/>
    <property type="molecule type" value="Genomic_DNA"/>
</dbReference>
<evidence type="ECO:0000259" key="1">
    <source>
        <dbReference type="SMART" id="SM00848"/>
    </source>
</evidence>
<dbReference type="SUPFAM" id="SSF54001">
    <property type="entry name" value="Cysteine proteinases"/>
    <property type="match status" value="1"/>
</dbReference>
<reference evidence="2 3" key="1">
    <citation type="journal article" date="2024" name="Plant J.">
        <title>Genome sequences and population genomics reveal climatic adaptation and genomic divergence between two closely related sweetgum species.</title>
        <authorList>
            <person name="Xu W.Q."/>
            <person name="Ren C.Q."/>
            <person name="Zhang X.Y."/>
            <person name="Comes H.P."/>
            <person name="Liu X.H."/>
            <person name="Li Y.G."/>
            <person name="Kettle C.J."/>
            <person name="Jalonen R."/>
            <person name="Gaisberger H."/>
            <person name="Ma Y.Z."/>
            <person name="Qiu Y.X."/>
        </authorList>
    </citation>
    <scope>NUCLEOTIDE SEQUENCE [LARGE SCALE GENOMIC DNA]</scope>
    <source>
        <strain evidence="2">Hangzhou</strain>
    </source>
</reference>
<proteinExistence type="predicted"/>
<dbReference type="Gene3D" id="1.10.287.2250">
    <property type="match status" value="1"/>
</dbReference>
<dbReference type="AlphaFoldDB" id="A0AAP0RAP1"/>
<dbReference type="SMART" id="SM00848">
    <property type="entry name" value="Inhibitor_I29"/>
    <property type="match status" value="1"/>
</dbReference>
<organism evidence="2 3">
    <name type="scientific">Liquidambar formosana</name>
    <name type="common">Formosan gum</name>
    <dbReference type="NCBI Taxonomy" id="63359"/>
    <lineage>
        <taxon>Eukaryota</taxon>
        <taxon>Viridiplantae</taxon>
        <taxon>Streptophyta</taxon>
        <taxon>Embryophyta</taxon>
        <taxon>Tracheophyta</taxon>
        <taxon>Spermatophyta</taxon>
        <taxon>Magnoliopsida</taxon>
        <taxon>eudicotyledons</taxon>
        <taxon>Gunneridae</taxon>
        <taxon>Pentapetalae</taxon>
        <taxon>Saxifragales</taxon>
        <taxon>Altingiaceae</taxon>
        <taxon>Liquidambar</taxon>
    </lineage>
</organism>
<protein>
    <recommendedName>
        <fullName evidence="1">Cathepsin propeptide inhibitor domain-containing protein</fullName>
    </recommendedName>
</protein>
<dbReference type="Proteomes" id="UP001415857">
    <property type="component" value="Unassembled WGS sequence"/>
</dbReference>
<dbReference type="Pfam" id="PF08246">
    <property type="entry name" value="Inhibitor_I29"/>
    <property type="match status" value="1"/>
</dbReference>
<keyword evidence="3" id="KW-1185">Reference proteome</keyword>
<dbReference type="InterPro" id="IPR013201">
    <property type="entry name" value="Prot_inhib_I29"/>
</dbReference>
<dbReference type="InterPro" id="IPR038765">
    <property type="entry name" value="Papain-like_cys_pep_sf"/>
</dbReference>
<gene>
    <name evidence="2" type="ORF">L1049_018893</name>
</gene>
<feature type="domain" description="Cathepsin propeptide inhibitor" evidence="1">
    <location>
        <begin position="157"/>
        <end position="212"/>
    </location>
</feature>
<name>A0AAP0RAP1_LIQFO</name>
<evidence type="ECO:0000313" key="3">
    <source>
        <dbReference type="Proteomes" id="UP001415857"/>
    </source>
</evidence>